<feature type="transmembrane region" description="Helical" evidence="6">
    <location>
        <begin position="71"/>
        <end position="89"/>
    </location>
</feature>
<keyword evidence="9" id="KW-1185">Reference proteome</keyword>
<comment type="subcellular location">
    <subcellularLocation>
        <location evidence="1">Membrane</location>
        <topology evidence="1">Multi-pass membrane protein</topology>
    </subcellularLocation>
</comment>
<evidence type="ECO:0000256" key="1">
    <source>
        <dbReference type="ARBA" id="ARBA00004141"/>
    </source>
</evidence>
<dbReference type="EMBL" id="CAJHJT010000012">
    <property type="protein sequence ID" value="CAD6998297.1"/>
    <property type="molecule type" value="Genomic_DNA"/>
</dbReference>
<evidence type="ECO:0000259" key="7">
    <source>
        <dbReference type="Pfam" id="PF01694"/>
    </source>
</evidence>
<accession>A0A811UKE2</accession>
<dbReference type="GO" id="GO:0004252">
    <property type="term" value="F:serine-type endopeptidase activity"/>
    <property type="evidence" value="ECO:0007669"/>
    <property type="project" value="InterPro"/>
</dbReference>
<dbReference type="PANTHER" id="PTHR45840">
    <property type="entry name" value="RHOMBOID-RELATED PROTEIN"/>
    <property type="match status" value="1"/>
</dbReference>
<evidence type="ECO:0000313" key="8">
    <source>
        <dbReference type="EMBL" id="CAD6998297.1"/>
    </source>
</evidence>
<dbReference type="InterPro" id="IPR051739">
    <property type="entry name" value="Rhomboid_IM_Serine_Proteases"/>
</dbReference>
<dbReference type="PANTHER" id="PTHR45840:SF10">
    <property type="entry name" value="RHOMBOID PROTEASE"/>
    <property type="match status" value="1"/>
</dbReference>
<keyword evidence="4 6" id="KW-1133">Transmembrane helix</keyword>
<reference evidence="8" key="1">
    <citation type="submission" date="2020-11" db="EMBL/GenBank/DDBJ databases">
        <authorList>
            <person name="Whitehead M."/>
        </authorList>
    </citation>
    <scope>NUCLEOTIDE SEQUENCE</scope>
    <source>
        <strain evidence="8">EGII</strain>
    </source>
</reference>
<feature type="transmembrane region" description="Helical" evidence="6">
    <location>
        <begin position="202"/>
        <end position="222"/>
    </location>
</feature>
<keyword evidence="3 6" id="KW-0812">Transmembrane</keyword>
<dbReference type="GO" id="GO:0016020">
    <property type="term" value="C:membrane"/>
    <property type="evidence" value="ECO:0007669"/>
    <property type="project" value="UniProtKB-SubCell"/>
</dbReference>
<dbReference type="AlphaFoldDB" id="A0A811UKE2"/>
<dbReference type="InterPro" id="IPR035952">
    <property type="entry name" value="Rhomboid-like_sf"/>
</dbReference>
<comment type="caution">
    <text evidence="8">The sequence shown here is derived from an EMBL/GenBank/DDBJ whole genome shotgun (WGS) entry which is preliminary data.</text>
</comment>
<dbReference type="InterPro" id="IPR022764">
    <property type="entry name" value="Peptidase_S54_rhomboid_dom"/>
</dbReference>
<evidence type="ECO:0000256" key="6">
    <source>
        <dbReference type="SAM" id="Phobius"/>
    </source>
</evidence>
<proteinExistence type="inferred from homology"/>
<gene>
    <name evidence="8" type="ORF">CCAP1982_LOCUS6906</name>
</gene>
<evidence type="ECO:0000256" key="2">
    <source>
        <dbReference type="ARBA" id="ARBA00009045"/>
    </source>
</evidence>
<evidence type="ECO:0000256" key="4">
    <source>
        <dbReference type="ARBA" id="ARBA00022989"/>
    </source>
</evidence>
<comment type="similarity">
    <text evidence="2">Belongs to the peptidase S54 family.</text>
</comment>
<keyword evidence="5 6" id="KW-0472">Membrane</keyword>
<feature type="domain" description="Peptidase S54 rhomboid" evidence="7">
    <location>
        <begin position="105"/>
        <end position="220"/>
    </location>
</feature>
<evidence type="ECO:0000256" key="3">
    <source>
        <dbReference type="ARBA" id="ARBA00022692"/>
    </source>
</evidence>
<dbReference type="OrthoDB" id="418595at2759"/>
<name>A0A811UKE2_CERCA</name>
<dbReference type="SUPFAM" id="SSF144091">
    <property type="entry name" value="Rhomboid-like"/>
    <property type="match status" value="1"/>
</dbReference>
<dbReference type="Gene3D" id="1.20.1540.10">
    <property type="entry name" value="Rhomboid-like"/>
    <property type="match status" value="1"/>
</dbReference>
<dbReference type="Pfam" id="PF01694">
    <property type="entry name" value="Rhomboid"/>
    <property type="match status" value="1"/>
</dbReference>
<feature type="transmembrane region" description="Helical" evidence="6">
    <location>
        <begin position="170"/>
        <end position="190"/>
    </location>
</feature>
<sequence>MTANKFRLEGSNVACDKCDDKRDLSGGNGEIARGPSPCCSAEGSKLLLLANGQAELVNTLIADPPLGRWRLPWFLIIMSFVQVFVYFIANECMNQRLMLIPGQPHECWRYITYTLLHSDLMHLLSNVSLQCFIGVCLESEQPRWQVALIYAAGGVAGSLVTAYTQPELSLLGASACVYALLTSNVPHLVLNFRQLSIRYLRIVALVILLTSDFGLTLFHYAVNHNVNPVYACRLTLLAARPDSASAFCSFIDANAIPDGAPSVVRRMRDKEDKWEPYGLQYSLLSALSAELKTLS</sequence>
<dbReference type="Proteomes" id="UP000606786">
    <property type="component" value="Unassembled WGS sequence"/>
</dbReference>
<feature type="transmembrane region" description="Helical" evidence="6">
    <location>
        <begin position="147"/>
        <end position="164"/>
    </location>
</feature>
<evidence type="ECO:0000313" key="9">
    <source>
        <dbReference type="Proteomes" id="UP000606786"/>
    </source>
</evidence>
<evidence type="ECO:0000256" key="5">
    <source>
        <dbReference type="ARBA" id="ARBA00023136"/>
    </source>
</evidence>
<protein>
    <submittedName>
        <fullName evidence="8">(Mediterranean fruit fly) hypothetical protein</fullName>
    </submittedName>
</protein>
<organism evidence="8 9">
    <name type="scientific">Ceratitis capitata</name>
    <name type="common">Mediterranean fruit fly</name>
    <name type="synonym">Tephritis capitata</name>
    <dbReference type="NCBI Taxonomy" id="7213"/>
    <lineage>
        <taxon>Eukaryota</taxon>
        <taxon>Metazoa</taxon>
        <taxon>Ecdysozoa</taxon>
        <taxon>Arthropoda</taxon>
        <taxon>Hexapoda</taxon>
        <taxon>Insecta</taxon>
        <taxon>Pterygota</taxon>
        <taxon>Neoptera</taxon>
        <taxon>Endopterygota</taxon>
        <taxon>Diptera</taxon>
        <taxon>Brachycera</taxon>
        <taxon>Muscomorpha</taxon>
        <taxon>Tephritoidea</taxon>
        <taxon>Tephritidae</taxon>
        <taxon>Ceratitis</taxon>
        <taxon>Ceratitis</taxon>
    </lineage>
</organism>